<keyword evidence="2" id="KW-1185">Reference proteome</keyword>
<accession>A0AAD9AZR7</accession>
<evidence type="ECO:0000313" key="1">
    <source>
        <dbReference type="EMBL" id="KAK1856179.1"/>
    </source>
</evidence>
<gene>
    <name evidence="1" type="ORF">CCHR01_01244</name>
</gene>
<reference evidence="1" key="1">
    <citation type="submission" date="2023-01" db="EMBL/GenBank/DDBJ databases">
        <title>Colletotrichum chrysophilum M932 genome sequence.</title>
        <authorList>
            <person name="Baroncelli R."/>
        </authorList>
    </citation>
    <scope>NUCLEOTIDE SEQUENCE</scope>
    <source>
        <strain evidence="1">M932</strain>
    </source>
</reference>
<protein>
    <submittedName>
        <fullName evidence="1">Uncharacterized protein</fullName>
    </submittedName>
</protein>
<comment type="caution">
    <text evidence="1">The sequence shown here is derived from an EMBL/GenBank/DDBJ whole genome shotgun (WGS) entry which is preliminary data.</text>
</comment>
<sequence length="152" mass="16781">MWPVTDPEERCETHRHSWFQAATLDVNGEVVPSSIRPATGIPHTHSAPSGQCWLDLRLAAGWSVRLGGDCAVSCRREQFGRLSGVVRLVLKWSGNWQAWPGLVRAWAVPRDVGFCLSDQEKWPLGRFSAASSVSSAGLAWHLWEIGSSLVYA</sequence>
<name>A0AAD9AZR7_9PEZI</name>
<dbReference type="EMBL" id="JAQOWY010000012">
    <property type="protein sequence ID" value="KAK1856179.1"/>
    <property type="molecule type" value="Genomic_DNA"/>
</dbReference>
<evidence type="ECO:0000313" key="2">
    <source>
        <dbReference type="Proteomes" id="UP001243330"/>
    </source>
</evidence>
<dbReference type="Proteomes" id="UP001243330">
    <property type="component" value="Unassembled WGS sequence"/>
</dbReference>
<organism evidence="1 2">
    <name type="scientific">Colletotrichum chrysophilum</name>
    <dbReference type="NCBI Taxonomy" id="1836956"/>
    <lineage>
        <taxon>Eukaryota</taxon>
        <taxon>Fungi</taxon>
        <taxon>Dikarya</taxon>
        <taxon>Ascomycota</taxon>
        <taxon>Pezizomycotina</taxon>
        <taxon>Sordariomycetes</taxon>
        <taxon>Hypocreomycetidae</taxon>
        <taxon>Glomerellales</taxon>
        <taxon>Glomerellaceae</taxon>
        <taxon>Colletotrichum</taxon>
        <taxon>Colletotrichum gloeosporioides species complex</taxon>
    </lineage>
</organism>
<proteinExistence type="predicted"/>
<dbReference type="AlphaFoldDB" id="A0AAD9AZR7"/>